<dbReference type="Pfam" id="PF00888">
    <property type="entry name" value="Cullin"/>
    <property type="match status" value="1"/>
</dbReference>
<dbReference type="Gene3D" id="1.20.1310.10">
    <property type="entry name" value="Cullin Repeats"/>
    <property type="match status" value="1"/>
</dbReference>
<dbReference type="InterPro" id="IPR019559">
    <property type="entry name" value="Cullin_neddylation_domain"/>
</dbReference>
<dbReference type="InterPro" id="IPR036317">
    <property type="entry name" value="Cullin_homology_sf"/>
</dbReference>
<name>A0A5B7LJM9_PAPSO</name>
<dbReference type="GO" id="GO:0006511">
    <property type="term" value="P:ubiquitin-dependent protein catabolic process"/>
    <property type="evidence" value="ECO:0007669"/>
    <property type="project" value="InterPro"/>
</dbReference>
<dbReference type="SMART" id="SM00182">
    <property type="entry name" value="CULLIN"/>
    <property type="match status" value="1"/>
</dbReference>
<dbReference type="Pfam" id="PF26557">
    <property type="entry name" value="Cullin_AB"/>
    <property type="match status" value="1"/>
</dbReference>
<accession>A0A5B7LJM9</accession>
<sequence length="248" mass="28909">MMPLRKPLTRFYACLLISDDKDLFAEFCMKKLARRLLFDKNSAHDHHERSFLSKLKQQCGAQFTSKMEGMVSDLALARDMQTGYIGFWPNYKTIDLNLPAEMKKPIELIVSTHQAAVWVLFNSSDKLSYSDIRAQLNLTDDDVDRLLHSLSCAKYKILTKEPNTKSISQKDSFSWNVEFTDKMRRIKIPLPPVDEKKKVIEDVDKDRRYAIDASIMRIMKARKVLQYNDLVTACVEQLNRMFKPDFKI</sequence>
<dbReference type="InterPro" id="IPR036388">
    <property type="entry name" value="WH-like_DNA-bd_sf"/>
</dbReference>
<dbReference type="AlphaFoldDB" id="A0A5B7LJM9"/>
<dbReference type="GO" id="GO:0031625">
    <property type="term" value="F:ubiquitin protein ligase binding"/>
    <property type="evidence" value="ECO:0007669"/>
    <property type="project" value="InterPro"/>
</dbReference>
<proteinExistence type="inferred from homology"/>
<evidence type="ECO:0000313" key="4">
    <source>
        <dbReference type="EMBL" id="QBG82570.1"/>
    </source>
</evidence>
<organism evidence="4">
    <name type="scientific">Papaver somniferum</name>
    <name type="common">Opium poppy</name>
    <dbReference type="NCBI Taxonomy" id="3469"/>
    <lineage>
        <taxon>Eukaryota</taxon>
        <taxon>Viridiplantae</taxon>
        <taxon>Streptophyta</taxon>
        <taxon>Embryophyta</taxon>
        <taxon>Tracheophyta</taxon>
        <taxon>Spermatophyta</taxon>
        <taxon>Magnoliopsida</taxon>
        <taxon>Ranunculales</taxon>
        <taxon>Papaveraceae</taxon>
        <taxon>Papaveroideae</taxon>
        <taxon>Papaver</taxon>
    </lineage>
</organism>
<dbReference type="EMBL" id="MH837997">
    <property type="protein sequence ID" value="QBG82570.1"/>
    <property type="molecule type" value="Genomic_DNA"/>
</dbReference>
<protein>
    <submittedName>
        <fullName evidence="4">Cullin-1</fullName>
    </submittedName>
</protein>
<dbReference type="InterPro" id="IPR001373">
    <property type="entry name" value="Cullin_N"/>
</dbReference>
<comment type="similarity">
    <text evidence="1 2">Belongs to the cullin family.</text>
</comment>
<dbReference type="InterPro" id="IPR059120">
    <property type="entry name" value="Cullin-like_AB"/>
</dbReference>
<reference evidence="4" key="1">
    <citation type="journal article" date="2019" name="Plant Physiol.">
        <title>Purine permease-type benzylisoquinoline alkaloid transporters in opium poppy.</title>
        <authorList>
            <person name="Dastmalchi M."/>
            <person name="Chang L."/>
            <person name="Chen R."/>
            <person name="Yu L."/>
            <person name="Chen X."/>
            <person name="Hagel J."/>
            <person name="Facchini P.J."/>
        </authorList>
    </citation>
    <scope>NUCLEOTIDE SEQUENCE</scope>
</reference>
<dbReference type="SUPFAM" id="SSF75632">
    <property type="entry name" value="Cullin homology domain"/>
    <property type="match status" value="1"/>
</dbReference>
<evidence type="ECO:0000259" key="3">
    <source>
        <dbReference type="PROSITE" id="PS50069"/>
    </source>
</evidence>
<evidence type="ECO:0000256" key="1">
    <source>
        <dbReference type="PROSITE-ProRule" id="PRU00330"/>
    </source>
</evidence>
<dbReference type="SMART" id="SM00884">
    <property type="entry name" value="Cullin_Nedd8"/>
    <property type="match status" value="1"/>
</dbReference>
<dbReference type="InterPro" id="IPR016158">
    <property type="entry name" value="Cullin_homology"/>
</dbReference>
<feature type="domain" description="Cullin family profile" evidence="3">
    <location>
        <begin position="94"/>
        <end position="151"/>
    </location>
</feature>
<dbReference type="Gene3D" id="3.30.230.130">
    <property type="entry name" value="Cullin, Chain C, Domain 2"/>
    <property type="match status" value="1"/>
</dbReference>
<evidence type="ECO:0000256" key="2">
    <source>
        <dbReference type="RuleBase" id="RU003829"/>
    </source>
</evidence>
<dbReference type="Pfam" id="PF10557">
    <property type="entry name" value="Cullin_Nedd8"/>
    <property type="match status" value="1"/>
</dbReference>
<dbReference type="PANTHER" id="PTHR11932">
    <property type="entry name" value="CULLIN"/>
    <property type="match status" value="1"/>
</dbReference>
<dbReference type="Gene3D" id="1.10.10.10">
    <property type="entry name" value="Winged helix-like DNA-binding domain superfamily/Winged helix DNA-binding domain"/>
    <property type="match status" value="1"/>
</dbReference>
<dbReference type="SUPFAM" id="SSF46785">
    <property type="entry name" value="Winged helix' DNA-binding domain"/>
    <property type="match status" value="1"/>
</dbReference>
<feature type="domain" description="Cullin family profile" evidence="3">
    <location>
        <begin position="19"/>
        <end position="84"/>
    </location>
</feature>
<dbReference type="InterPro" id="IPR036390">
    <property type="entry name" value="WH_DNA-bd_sf"/>
</dbReference>
<dbReference type="InterPro" id="IPR045093">
    <property type="entry name" value="Cullin"/>
</dbReference>
<dbReference type="PROSITE" id="PS50069">
    <property type="entry name" value="CULLIN_2"/>
    <property type="match status" value="2"/>
</dbReference>